<dbReference type="InterPro" id="IPR039329">
    <property type="entry name" value="SIAE"/>
</dbReference>
<evidence type="ECO:0000256" key="1">
    <source>
        <dbReference type="ARBA" id="ARBA00022801"/>
    </source>
</evidence>
<dbReference type="PANTHER" id="PTHR22901:SF0">
    <property type="entry name" value="SIALATE O-ACETYLESTERASE"/>
    <property type="match status" value="1"/>
</dbReference>
<dbReference type="Gene3D" id="2.60.40.10">
    <property type="entry name" value="Immunoglobulins"/>
    <property type="match status" value="1"/>
</dbReference>
<organism evidence="5 6">
    <name type="scientific">Albibacterium profundi</name>
    <dbReference type="NCBI Taxonomy" id="3134906"/>
    <lineage>
        <taxon>Bacteria</taxon>
        <taxon>Pseudomonadati</taxon>
        <taxon>Bacteroidota</taxon>
        <taxon>Sphingobacteriia</taxon>
        <taxon>Sphingobacteriales</taxon>
        <taxon>Sphingobacteriaceae</taxon>
        <taxon>Albibacterium</taxon>
    </lineage>
</organism>
<feature type="chain" id="PRO_5047537859" evidence="2">
    <location>
        <begin position="23"/>
        <end position="694"/>
    </location>
</feature>
<gene>
    <name evidence="5" type="ORF">WKR92_08795</name>
</gene>
<dbReference type="Pfam" id="PF13472">
    <property type="entry name" value="Lipase_GDSL_2"/>
    <property type="match status" value="1"/>
</dbReference>
<dbReference type="InterPro" id="IPR036514">
    <property type="entry name" value="SGNH_hydro_sf"/>
</dbReference>
<evidence type="ECO:0000256" key="2">
    <source>
        <dbReference type="SAM" id="SignalP"/>
    </source>
</evidence>
<feature type="domain" description="Sialate O-acetylesterase" evidence="3">
    <location>
        <begin position="486"/>
        <end position="585"/>
    </location>
</feature>
<feature type="signal peptide" evidence="2">
    <location>
        <begin position="1"/>
        <end position="22"/>
    </location>
</feature>
<dbReference type="InterPro" id="IPR013830">
    <property type="entry name" value="SGNH_hydro"/>
</dbReference>
<comment type="caution">
    <text evidence="5">The sequence shown here is derived from an EMBL/GenBank/DDBJ whole genome shotgun (WGS) entry which is preliminary data.</text>
</comment>
<dbReference type="Proteomes" id="UP001580928">
    <property type="component" value="Unassembled WGS sequence"/>
</dbReference>
<keyword evidence="6" id="KW-1185">Reference proteome</keyword>
<accession>A0ABV5CEE3</accession>
<dbReference type="EMBL" id="JBBVGT010000002">
    <property type="protein sequence ID" value="MFB5945929.1"/>
    <property type="molecule type" value="Genomic_DNA"/>
</dbReference>
<dbReference type="Gene3D" id="3.40.50.1110">
    <property type="entry name" value="SGNH hydrolase"/>
    <property type="match status" value="2"/>
</dbReference>
<keyword evidence="1" id="KW-0378">Hydrolase</keyword>
<dbReference type="PANTHER" id="PTHR22901">
    <property type="entry name" value="SIALATE O-ACETYLESTERASE"/>
    <property type="match status" value="1"/>
</dbReference>
<dbReference type="RefSeq" id="WP_375557460.1">
    <property type="nucleotide sequence ID" value="NZ_JBBVGT010000002.1"/>
</dbReference>
<dbReference type="InterPro" id="IPR005181">
    <property type="entry name" value="SASA"/>
</dbReference>
<evidence type="ECO:0000313" key="5">
    <source>
        <dbReference type="EMBL" id="MFB5945929.1"/>
    </source>
</evidence>
<feature type="domain" description="SGNH hydrolase-type esterase" evidence="4">
    <location>
        <begin position="31"/>
        <end position="208"/>
    </location>
</feature>
<evidence type="ECO:0000313" key="6">
    <source>
        <dbReference type="Proteomes" id="UP001580928"/>
    </source>
</evidence>
<protein>
    <submittedName>
        <fullName evidence="5">GDSL-type esterase/lipase family protein</fullName>
    </submittedName>
</protein>
<dbReference type="Pfam" id="PF03629">
    <property type="entry name" value="SASA"/>
    <property type="match status" value="1"/>
</dbReference>
<sequence>MKRNSLLYFLLFSLISLSHAWAQETIKVATIGDSVTEGLGLEEPSTQAYPAVLQRLLGDGYKVKNFGLSGATLLRNGHRPYDKTQEFKEVIDFQADIAVIHLGLNDTDPRNFPNYRDEFVADYLWLIDTLKTNNPDLEVFICNLSPIFTGHPRFSSSTFTWYHAVRQLIEQVAEATGLPLIDLYASLHNRPDLITDAPTLHPNKGGAALIAKTVQQHLTGDFGGLKLPPVFGEYMVVQRDKPFQIWGTANAGTSVEVTWNQQKKEATVDVDGHWELSFPAPSLNPKPQSLIIKNDDEELHFDNVLVGDVWLAAGQSNMEFPLKNALRGDSLANLADQQQNIRLLQFDSYARTDNVAWDSVTLKKANELDFFEGEWTQNNKDNALDFSAVAYAFANDIAEEQHIPIGIINLSVGGSPQLAWLPRLSLEKNADFVQSLHPWRLSDYLMGWCRMRANKNLELTDSPFQQHPYAPAYIYEAGLAPLAPFSLRGMIWYQGESDAENVELYSRLFPYFVEEIREQWNDDFPFYYVQLSSIERPSWPYFRDVQRRLLQEVPNSGMAVTSDIGDPHDVHPREKLEVGQRLARWALHEQYGRDIVFSGPLFKDYRVVNDRLEVLFDHNEGLRSTDGQELQGFAFQTLDGQHISAKADIQDDKVVIELPNVRLKTLVYGWDSVSQGNLVNQAGLPASTFRIPLN</sequence>
<dbReference type="InterPro" id="IPR013783">
    <property type="entry name" value="Ig-like_fold"/>
</dbReference>
<evidence type="ECO:0000259" key="3">
    <source>
        <dbReference type="Pfam" id="PF03629"/>
    </source>
</evidence>
<evidence type="ECO:0000259" key="4">
    <source>
        <dbReference type="Pfam" id="PF13472"/>
    </source>
</evidence>
<keyword evidence="2" id="KW-0732">Signal</keyword>
<reference evidence="5 6" key="1">
    <citation type="submission" date="2024-04" db="EMBL/GenBank/DDBJ databases">
        <title>Albibacterium profundi sp. nov., isolated from sediment of the Challenger Deep of Mariana Trench.</title>
        <authorList>
            <person name="Wang Y."/>
        </authorList>
    </citation>
    <scope>NUCLEOTIDE SEQUENCE [LARGE SCALE GENOMIC DNA]</scope>
    <source>
        <strain evidence="5 6">RHL897</strain>
    </source>
</reference>
<proteinExistence type="predicted"/>
<dbReference type="SUPFAM" id="SSF52266">
    <property type="entry name" value="SGNH hydrolase"/>
    <property type="match status" value="2"/>
</dbReference>
<name>A0ABV5CEE3_9SPHI</name>